<evidence type="ECO:0000256" key="2">
    <source>
        <dbReference type="SAM" id="MobiDB-lite"/>
    </source>
</evidence>
<dbReference type="PANTHER" id="PTHR48034">
    <property type="entry name" value="TRANSFORMER-2 SEX-DETERMINING PROTEIN-RELATED"/>
    <property type="match status" value="1"/>
</dbReference>
<dbReference type="AlphaFoldDB" id="A0A814DNK8"/>
<dbReference type="Proteomes" id="UP000663879">
    <property type="component" value="Unassembled WGS sequence"/>
</dbReference>
<evidence type="ECO:0000313" key="5">
    <source>
        <dbReference type="Proteomes" id="UP000663879"/>
    </source>
</evidence>
<dbReference type="GO" id="GO:0003723">
    <property type="term" value="F:RNA binding"/>
    <property type="evidence" value="ECO:0007669"/>
    <property type="project" value="UniProtKB-UniRule"/>
</dbReference>
<feature type="domain" description="RRM" evidence="3">
    <location>
        <begin position="80"/>
        <end position="157"/>
    </location>
</feature>
<dbReference type="InterPro" id="IPR012677">
    <property type="entry name" value="Nucleotide-bd_a/b_plait_sf"/>
</dbReference>
<comment type="caution">
    <text evidence="4">The sequence shown here is derived from an EMBL/GenBank/DDBJ whole genome shotgun (WGS) entry which is preliminary data.</text>
</comment>
<evidence type="ECO:0000313" key="4">
    <source>
        <dbReference type="EMBL" id="CAF0955267.1"/>
    </source>
</evidence>
<dbReference type="EMBL" id="CAJNOC010002857">
    <property type="protein sequence ID" value="CAF0955267.1"/>
    <property type="molecule type" value="Genomic_DNA"/>
</dbReference>
<name>A0A814DNK8_9BILA</name>
<dbReference type="Pfam" id="PF00076">
    <property type="entry name" value="RRM_1"/>
    <property type="match status" value="1"/>
</dbReference>
<dbReference type="PROSITE" id="PS50102">
    <property type="entry name" value="RRM"/>
    <property type="match status" value="1"/>
</dbReference>
<accession>A0A814DNK8</accession>
<protein>
    <recommendedName>
        <fullName evidence="3">RRM domain-containing protein</fullName>
    </recommendedName>
</protein>
<dbReference type="Gene3D" id="3.30.70.330">
    <property type="match status" value="1"/>
</dbReference>
<dbReference type="SUPFAM" id="SSF54928">
    <property type="entry name" value="RNA-binding domain, RBD"/>
    <property type="match status" value="1"/>
</dbReference>
<reference evidence="4" key="1">
    <citation type="submission" date="2021-02" db="EMBL/GenBank/DDBJ databases">
        <authorList>
            <person name="Nowell W R."/>
        </authorList>
    </citation>
    <scope>NUCLEOTIDE SEQUENCE</scope>
    <source>
        <strain evidence="4">Ploen Becks lab</strain>
    </source>
</reference>
<keyword evidence="1" id="KW-0694">RNA-binding</keyword>
<dbReference type="SMART" id="SM00360">
    <property type="entry name" value="RRM"/>
    <property type="match status" value="1"/>
</dbReference>
<feature type="compositionally biased region" description="Basic and acidic residues" evidence="2">
    <location>
        <begin position="228"/>
        <end position="238"/>
    </location>
</feature>
<organism evidence="4 5">
    <name type="scientific">Brachionus calyciflorus</name>
    <dbReference type="NCBI Taxonomy" id="104777"/>
    <lineage>
        <taxon>Eukaryota</taxon>
        <taxon>Metazoa</taxon>
        <taxon>Spiralia</taxon>
        <taxon>Gnathifera</taxon>
        <taxon>Rotifera</taxon>
        <taxon>Eurotatoria</taxon>
        <taxon>Monogononta</taxon>
        <taxon>Pseudotrocha</taxon>
        <taxon>Ploima</taxon>
        <taxon>Brachionidae</taxon>
        <taxon>Brachionus</taxon>
    </lineage>
</organism>
<evidence type="ECO:0000256" key="1">
    <source>
        <dbReference type="PROSITE-ProRule" id="PRU00176"/>
    </source>
</evidence>
<sequence>MSNSPIDSTKSRRTPERSHKRRSSSSSIRVSIEKKSRSRSSSPRYRPRSHIRSDSQSRPYNHRPKVDPNDPARLNPARNPVLAVFGLDRNATKEDLYRVYSKYGCTRCKVIIDRITGNPRGIGFVYFRSTEDSRRAKRDTHGIFILERKIRVDYSIGDNPSRYDDDRYDNRRIEEDRHQRDRHRTEYYSDRMYQESLNRYDDRHHRDYSRHESTRQRTPSTPIHGSRYSRDSFQDFRVTRPRSRSISPDRHRRPEHRYRR</sequence>
<evidence type="ECO:0000259" key="3">
    <source>
        <dbReference type="PROSITE" id="PS50102"/>
    </source>
</evidence>
<feature type="region of interest" description="Disordered" evidence="2">
    <location>
        <begin position="156"/>
        <end position="260"/>
    </location>
</feature>
<dbReference type="InterPro" id="IPR050441">
    <property type="entry name" value="RBM"/>
</dbReference>
<feature type="compositionally biased region" description="Basic residues" evidence="2">
    <location>
        <begin position="250"/>
        <end position="260"/>
    </location>
</feature>
<proteinExistence type="predicted"/>
<feature type="compositionally biased region" description="Basic and acidic residues" evidence="2">
    <location>
        <begin position="161"/>
        <end position="215"/>
    </location>
</feature>
<dbReference type="InterPro" id="IPR000504">
    <property type="entry name" value="RRM_dom"/>
</dbReference>
<dbReference type="OrthoDB" id="439808at2759"/>
<gene>
    <name evidence="4" type="ORF">OXX778_LOCUS14161</name>
</gene>
<dbReference type="InterPro" id="IPR035979">
    <property type="entry name" value="RBD_domain_sf"/>
</dbReference>
<feature type="region of interest" description="Disordered" evidence="2">
    <location>
        <begin position="1"/>
        <end position="76"/>
    </location>
</feature>
<keyword evidence="5" id="KW-1185">Reference proteome</keyword>